<dbReference type="OrthoDB" id="5154093at2759"/>
<accession>A0A2K3QKA4</accession>
<evidence type="ECO:0000313" key="3">
    <source>
        <dbReference type="Proteomes" id="UP000236621"/>
    </source>
</evidence>
<feature type="region of interest" description="Disordered" evidence="1">
    <location>
        <begin position="1"/>
        <end position="23"/>
    </location>
</feature>
<comment type="caution">
    <text evidence="2">The sequence shown here is derived from an EMBL/GenBank/DDBJ whole genome shotgun (WGS) entry which is preliminary data.</text>
</comment>
<evidence type="ECO:0000256" key="1">
    <source>
        <dbReference type="SAM" id="MobiDB-lite"/>
    </source>
</evidence>
<organism evidence="2 3">
    <name type="scientific">Tolypocladium capitatum</name>
    <dbReference type="NCBI Taxonomy" id="45235"/>
    <lineage>
        <taxon>Eukaryota</taxon>
        <taxon>Fungi</taxon>
        <taxon>Dikarya</taxon>
        <taxon>Ascomycota</taxon>
        <taxon>Pezizomycotina</taxon>
        <taxon>Sordariomycetes</taxon>
        <taxon>Hypocreomycetidae</taxon>
        <taxon>Hypocreales</taxon>
        <taxon>Ophiocordycipitaceae</taxon>
        <taxon>Tolypocladium</taxon>
    </lineage>
</organism>
<keyword evidence="3" id="KW-1185">Reference proteome</keyword>
<name>A0A2K3QKA4_9HYPO</name>
<feature type="region of interest" description="Disordered" evidence="1">
    <location>
        <begin position="204"/>
        <end position="237"/>
    </location>
</feature>
<dbReference type="Proteomes" id="UP000236621">
    <property type="component" value="Unassembled WGS sequence"/>
</dbReference>
<dbReference type="AlphaFoldDB" id="A0A2K3QKA4"/>
<evidence type="ECO:0000313" key="2">
    <source>
        <dbReference type="EMBL" id="PNY27972.1"/>
    </source>
</evidence>
<dbReference type="EMBL" id="NRSZ01000323">
    <property type="protein sequence ID" value="PNY27972.1"/>
    <property type="molecule type" value="Genomic_DNA"/>
</dbReference>
<gene>
    <name evidence="2" type="ORF">TCAP_02110</name>
</gene>
<reference evidence="2 3" key="1">
    <citation type="submission" date="2017-08" db="EMBL/GenBank/DDBJ databases">
        <title>Harnessing the power of phylogenomics to disentangle the directionality and signatures of interkingdom host jumping in the parasitic fungal genus Tolypocladium.</title>
        <authorList>
            <person name="Quandt C.A."/>
            <person name="Patterson W."/>
            <person name="Spatafora J.W."/>
        </authorList>
    </citation>
    <scope>NUCLEOTIDE SEQUENCE [LARGE SCALE GENOMIC DNA]</scope>
    <source>
        <strain evidence="2 3">CBS 113982</strain>
    </source>
</reference>
<proteinExistence type="predicted"/>
<protein>
    <submittedName>
        <fullName evidence="2">Ankyrin repeat-containing protein</fullName>
    </submittedName>
</protein>
<sequence>MHGCRGAGAGLTDAREDSAGAGYTAKPRPGGGCWHVGAWMLQGTTCKRCRPGEPPLDDPRAQRVLQLAAGRPAKEVSLGSRPSLLSSHHAAGTHEPPHGITRRGHHRVCCGWSAPVQGPVRSTAADRRTRAHGIRILGRRGHGLARAHRLPHLQTASQTPVARRPPHSPRLDLPLGCLFFLTAQHLAGRGQEAARPVTLASHRIPPGTAARCPTSQPASDQPVDPDPSTCTGPSLSPAASRAWRRKIPASCLEALPAPSPTIPRRSYMSHCLDHPLQARTRPATLALPRSPRLRPCLILPRLTAVRGSEPQYCLALTTCLPLRRKFGKQIQKRQLEVPEYAASFVNYKALKKVRLFSPITA</sequence>
<feature type="region of interest" description="Disordered" evidence="1">
    <location>
        <begin position="72"/>
        <end position="102"/>
    </location>
</feature>
<dbReference type="STRING" id="45235.A0A2K3QKA4"/>